<sequence length="73" mass="8304">TDKTNDTGSSTEDSTEDLASSSSTYQYLKKIRKNNKIKANIKVININKSEYDNDFASLIEKFKATIYLSFDKL</sequence>
<organism evidence="1 2">
    <name type="scientific">Racocetra persica</name>
    <dbReference type="NCBI Taxonomy" id="160502"/>
    <lineage>
        <taxon>Eukaryota</taxon>
        <taxon>Fungi</taxon>
        <taxon>Fungi incertae sedis</taxon>
        <taxon>Mucoromycota</taxon>
        <taxon>Glomeromycotina</taxon>
        <taxon>Glomeromycetes</taxon>
        <taxon>Diversisporales</taxon>
        <taxon>Gigasporaceae</taxon>
        <taxon>Racocetra</taxon>
    </lineage>
</organism>
<name>A0ACA9LLV7_9GLOM</name>
<accession>A0ACA9LLV7</accession>
<protein>
    <submittedName>
        <fullName evidence="1">939_t:CDS:1</fullName>
    </submittedName>
</protein>
<dbReference type="EMBL" id="CAJVQC010003943">
    <property type="protein sequence ID" value="CAG8534221.1"/>
    <property type="molecule type" value="Genomic_DNA"/>
</dbReference>
<comment type="caution">
    <text evidence="1">The sequence shown here is derived from an EMBL/GenBank/DDBJ whole genome shotgun (WGS) entry which is preliminary data.</text>
</comment>
<gene>
    <name evidence="1" type="ORF">RPERSI_LOCUS3274</name>
</gene>
<reference evidence="1" key="1">
    <citation type="submission" date="2021-06" db="EMBL/GenBank/DDBJ databases">
        <authorList>
            <person name="Kallberg Y."/>
            <person name="Tangrot J."/>
            <person name="Rosling A."/>
        </authorList>
    </citation>
    <scope>NUCLEOTIDE SEQUENCE</scope>
    <source>
        <strain evidence="1">MA461A</strain>
    </source>
</reference>
<proteinExistence type="predicted"/>
<dbReference type="Proteomes" id="UP000789920">
    <property type="component" value="Unassembled WGS sequence"/>
</dbReference>
<keyword evidence="2" id="KW-1185">Reference proteome</keyword>
<evidence type="ECO:0000313" key="1">
    <source>
        <dbReference type="EMBL" id="CAG8534221.1"/>
    </source>
</evidence>
<evidence type="ECO:0000313" key="2">
    <source>
        <dbReference type="Proteomes" id="UP000789920"/>
    </source>
</evidence>
<feature type="non-terminal residue" evidence="1">
    <location>
        <position position="1"/>
    </location>
</feature>